<dbReference type="GO" id="GO:0016791">
    <property type="term" value="F:phosphatase activity"/>
    <property type="evidence" value="ECO:0007669"/>
    <property type="project" value="TreeGrafter"/>
</dbReference>
<dbReference type="Proteomes" id="UP000016931">
    <property type="component" value="Unassembled WGS sequence"/>
</dbReference>
<dbReference type="GO" id="GO:0005737">
    <property type="term" value="C:cytoplasm"/>
    <property type="evidence" value="ECO:0007669"/>
    <property type="project" value="TreeGrafter"/>
</dbReference>
<dbReference type="eggNOG" id="KOG4754">
    <property type="taxonomic scope" value="Eukaryota"/>
</dbReference>
<keyword evidence="2" id="KW-1185">Reference proteome</keyword>
<name>M3D813_SPHMS</name>
<dbReference type="SUPFAM" id="SSF53254">
    <property type="entry name" value="Phosphoglycerate mutase-like"/>
    <property type="match status" value="1"/>
</dbReference>
<gene>
    <name evidence="1" type="ORF">SEPMUDRAFT_147865</name>
</gene>
<reference evidence="1 2" key="1">
    <citation type="journal article" date="2012" name="PLoS Pathog.">
        <title>Diverse lifestyles and strategies of plant pathogenesis encoded in the genomes of eighteen Dothideomycetes fungi.</title>
        <authorList>
            <person name="Ohm R.A."/>
            <person name="Feau N."/>
            <person name="Henrissat B."/>
            <person name="Schoch C.L."/>
            <person name="Horwitz B.A."/>
            <person name="Barry K.W."/>
            <person name="Condon B.J."/>
            <person name="Copeland A.C."/>
            <person name="Dhillon B."/>
            <person name="Glaser F."/>
            <person name="Hesse C.N."/>
            <person name="Kosti I."/>
            <person name="LaButti K."/>
            <person name="Lindquist E.A."/>
            <person name="Lucas S."/>
            <person name="Salamov A.A."/>
            <person name="Bradshaw R.E."/>
            <person name="Ciuffetti L."/>
            <person name="Hamelin R.C."/>
            <person name="Kema G.H.J."/>
            <person name="Lawrence C."/>
            <person name="Scott J.A."/>
            <person name="Spatafora J.W."/>
            <person name="Turgeon B.G."/>
            <person name="de Wit P.J.G.M."/>
            <person name="Zhong S."/>
            <person name="Goodwin S.B."/>
            <person name="Grigoriev I.V."/>
        </authorList>
    </citation>
    <scope>NUCLEOTIDE SEQUENCE [LARGE SCALE GENOMIC DNA]</scope>
    <source>
        <strain evidence="1 2">SO2202</strain>
    </source>
</reference>
<dbReference type="RefSeq" id="XP_016762125.1">
    <property type="nucleotide sequence ID" value="XM_016904563.1"/>
</dbReference>
<organism evidence="1 2">
    <name type="scientific">Sphaerulina musiva (strain SO2202)</name>
    <name type="common">Poplar stem canker fungus</name>
    <name type="synonym">Septoria musiva</name>
    <dbReference type="NCBI Taxonomy" id="692275"/>
    <lineage>
        <taxon>Eukaryota</taxon>
        <taxon>Fungi</taxon>
        <taxon>Dikarya</taxon>
        <taxon>Ascomycota</taxon>
        <taxon>Pezizomycotina</taxon>
        <taxon>Dothideomycetes</taxon>
        <taxon>Dothideomycetidae</taxon>
        <taxon>Mycosphaerellales</taxon>
        <taxon>Mycosphaerellaceae</taxon>
        <taxon>Sphaerulina</taxon>
    </lineage>
</organism>
<proteinExistence type="predicted"/>
<dbReference type="HOGENOM" id="CLU_039184_0_1_1"/>
<dbReference type="OrthoDB" id="496981at2759"/>
<dbReference type="EMBL" id="KB456262">
    <property type="protein sequence ID" value="EMF14004.1"/>
    <property type="molecule type" value="Genomic_DNA"/>
</dbReference>
<dbReference type="Pfam" id="PF00300">
    <property type="entry name" value="His_Phos_1"/>
    <property type="match status" value="1"/>
</dbReference>
<protein>
    <submittedName>
        <fullName evidence="1">Phosphoglycerate mutase family protein</fullName>
    </submittedName>
</protein>
<dbReference type="CDD" id="cd07067">
    <property type="entry name" value="HP_PGM_like"/>
    <property type="match status" value="1"/>
</dbReference>
<dbReference type="OMA" id="NWVDARL"/>
<dbReference type="SMART" id="SM00855">
    <property type="entry name" value="PGAM"/>
    <property type="match status" value="1"/>
</dbReference>
<evidence type="ECO:0000313" key="2">
    <source>
        <dbReference type="Proteomes" id="UP000016931"/>
    </source>
</evidence>
<dbReference type="AlphaFoldDB" id="M3D813"/>
<dbReference type="InterPro" id="IPR029033">
    <property type="entry name" value="His_PPase_superfam"/>
</dbReference>
<dbReference type="InterPro" id="IPR013078">
    <property type="entry name" value="His_Pase_superF_clade-1"/>
</dbReference>
<dbReference type="PANTHER" id="PTHR48100:SF1">
    <property type="entry name" value="HISTIDINE PHOSPHATASE FAMILY PROTEIN-RELATED"/>
    <property type="match status" value="1"/>
</dbReference>
<dbReference type="PANTHER" id="PTHR48100">
    <property type="entry name" value="BROAD-SPECIFICITY PHOSPHATASE YOR283W-RELATED"/>
    <property type="match status" value="1"/>
</dbReference>
<dbReference type="Gene3D" id="3.40.50.1240">
    <property type="entry name" value="Phosphoglycerate mutase-like"/>
    <property type="match status" value="1"/>
</dbReference>
<dbReference type="GeneID" id="27901700"/>
<accession>M3D813</accession>
<evidence type="ECO:0000313" key="1">
    <source>
        <dbReference type="EMBL" id="EMF14004.1"/>
    </source>
</evidence>
<dbReference type="InterPro" id="IPR050275">
    <property type="entry name" value="PGM_Phosphatase"/>
</dbReference>
<sequence length="299" mass="34001">MKSQYPPVVFKFEAEPDVFMQSQPSTDPSDFDNTAQNFGLIHREYPTDDTAEPAGLTDWQRFLRYVRHLETTSAKSTTYKLLYLGRHGEGFHNVAEAYYGTKAWDDYWSKLDGNGTIFWFDAHLTEIGKGQARAAGAFMKAQMAEDKMMPAPDSYYTSPMYRCLQTASLTWSDIPLPADKPFKPLIKELVREVLGEHTCDKRSTRTVIHQAFPDFPIEDGFAEEDELWRADHRETHEEHDARNQALLDDIFAHDDHEVLSLTSHSGTIASILRVLGHREFKLPTGGMIPVLVKATRVGS</sequence>